<evidence type="ECO:0000256" key="1">
    <source>
        <dbReference type="ARBA" id="ARBA00008791"/>
    </source>
</evidence>
<dbReference type="AlphaFoldDB" id="A0A1I0I8M7"/>
<dbReference type="InterPro" id="IPR014729">
    <property type="entry name" value="Rossmann-like_a/b/a_fold"/>
</dbReference>
<dbReference type="PANTHER" id="PTHR46268">
    <property type="entry name" value="STRESS RESPONSE PROTEIN NHAX"/>
    <property type="match status" value="1"/>
</dbReference>
<dbReference type="SUPFAM" id="SSF52402">
    <property type="entry name" value="Adenine nucleotide alpha hydrolases-like"/>
    <property type="match status" value="1"/>
</dbReference>
<keyword evidence="4" id="KW-1185">Reference proteome</keyword>
<dbReference type="PRINTS" id="PR01438">
    <property type="entry name" value="UNVRSLSTRESS"/>
</dbReference>
<gene>
    <name evidence="3" type="ORF">SAMN04487962_1496</name>
</gene>
<evidence type="ECO:0000313" key="3">
    <source>
        <dbReference type="EMBL" id="SET93043.1"/>
    </source>
</evidence>
<comment type="similarity">
    <text evidence="1">Belongs to the universal stress protein A family.</text>
</comment>
<dbReference type="InterPro" id="IPR006015">
    <property type="entry name" value="Universal_stress_UspA"/>
</dbReference>
<protein>
    <submittedName>
        <fullName evidence="3">Nucleotide-binding universal stress protein, UspA family</fullName>
    </submittedName>
</protein>
<dbReference type="OrthoDB" id="9777884at2"/>
<name>A0A1I0I8M7_9GAMM</name>
<dbReference type="RefSeq" id="WP_091855233.1">
    <property type="nucleotide sequence ID" value="NZ_FOHZ01000049.1"/>
</dbReference>
<dbReference type="EMBL" id="FOHZ01000049">
    <property type="protein sequence ID" value="SET93043.1"/>
    <property type="molecule type" value="Genomic_DNA"/>
</dbReference>
<dbReference type="PANTHER" id="PTHR46268:SF15">
    <property type="entry name" value="UNIVERSAL STRESS PROTEIN HP_0031"/>
    <property type="match status" value="1"/>
</dbReference>
<evidence type="ECO:0000313" key="4">
    <source>
        <dbReference type="Proteomes" id="UP000198762"/>
    </source>
</evidence>
<proteinExistence type="inferred from homology"/>
<feature type="domain" description="UspA" evidence="2">
    <location>
        <begin position="8"/>
        <end position="144"/>
    </location>
</feature>
<reference evidence="4" key="1">
    <citation type="submission" date="2016-10" db="EMBL/GenBank/DDBJ databases">
        <authorList>
            <person name="Varghese N."/>
            <person name="Submissions S."/>
        </authorList>
    </citation>
    <scope>NUCLEOTIDE SEQUENCE [LARGE SCALE GENOMIC DNA]</scope>
    <source>
        <strain evidence="4">CGMCC 1.6489</strain>
    </source>
</reference>
<dbReference type="Proteomes" id="UP000198762">
    <property type="component" value="Unassembled WGS sequence"/>
</dbReference>
<dbReference type="InterPro" id="IPR006016">
    <property type="entry name" value="UspA"/>
</dbReference>
<dbReference type="Pfam" id="PF00582">
    <property type="entry name" value="Usp"/>
    <property type="match status" value="1"/>
</dbReference>
<dbReference type="STRING" id="430453.SAMN04487962_1496"/>
<dbReference type="CDD" id="cd00293">
    <property type="entry name" value="USP-like"/>
    <property type="match status" value="1"/>
</dbReference>
<sequence length="145" mass="15563">MSDTISAVVVACDGSEHASRAARMAADLAKATGHPLKLLTVFPGSRAERLIISGVWPSDLEQEQQEYGRKVFDTAKEALDGPVDVKEEILLKGDPAHEVVEYMEQNPGTHLVIGKRGHSALRSLTLGSVSEKVIRHAPGLVTIVS</sequence>
<accession>A0A1I0I8M7</accession>
<organism evidence="3 4">
    <name type="scientific">Marinobacter segnicrescens</name>
    <dbReference type="NCBI Taxonomy" id="430453"/>
    <lineage>
        <taxon>Bacteria</taxon>
        <taxon>Pseudomonadati</taxon>
        <taxon>Pseudomonadota</taxon>
        <taxon>Gammaproteobacteria</taxon>
        <taxon>Pseudomonadales</taxon>
        <taxon>Marinobacteraceae</taxon>
        <taxon>Marinobacter</taxon>
    </lineage>
</organism>
<evidence type="ECO:0000259" key="2">
    <source>
        <dbReference type="Pfam" id="PF00582"/>
    </source>
</evidence>
<dbReference type="Gene3D" id="3.40.50.620">
    <property type="entry name" value="HUPs"/>
    <property type="match status" value="1"/>
</dbReference>